<feature type="compositionally biased region" description="Low complexity" evidence="4">
    <location>
        <begin position="689"/>
        <end position="698"/>
    </location>
</feature>
<keyword evidence="6" id="KW-1185">Reference proteome</keyword>
<dbReference type="InterPro" id="IPR001680">
    <property type="entry name" value="WD40_rpt"/>
</dbReference>
<reference evidence="5" key="1">
    <citation type="journal article" date="2021" name="Proc. Natl. Acad. Sci. U.S.A.">
        <title>Three genomes in the algal genus Volvox reveal the fate of a haploid sex-determining region after a transition to homothallism.</title>
        <authorList>
            <person name="Yamamoto K."/>
            <person name="Hamaji T."/>
            <person name="Kawai-Toyooka H."/>
            <person name="Matsuzaki R."/>
            <person name="Takahashi F."/>
            <person name="Nishimura Y."/>
            <person name="Kawachi M."/>
            <person name="Noguchi H."/>
            <person name="Minakuchi Y."/>
            <person name="Umen J.G."/>
            <person name="Toyoda A."/>
            <person name="Nozaki H."/>
        </authorList>
    </citation>
    <scope>NUCLEOTIDE SEQUENCE</scope>
    <source>
        <strain evidence="5">NIES-3780</strain>
    </source>
</reference>
<evidence type="ECO:0000256" key="2">
    <source>
        <dbReference type="ARBA" id="ARBA00022737"/>
    </source>
</evidence>
<dbReference type="EMBL" id="BNCO01000012">
    <property type="protein sequence ID" value="GIL52116.1"/>
    <property type="molecule type" value="Genomic_DNA"/>
</dbReference>
<keyword evidence="2" id="KW-0677">Repeat</keyword>
<comment type="caution">
    <text evidence="5">The sequence shown here is derived from an EMBL/GenBank/DDBJ whole genome shotgun (WGS) entry which is preliminary data.</text>
</comment>
<organism evidence="5 6">
    <name type="scientific">Volvox africanus</name>
    <dbReference type="NCBI Taxonomy" id="51714"/>
    <lineage>
        <taxon>Eukaryota</taxon>
        <taxon>Viridiplantae</taxon>
        <taxon>Chlorophyta</taxon>
        <taxon>core chlorophytes</taxon>
        <taxon>Chlorophyceae</taxon>
        <taxon>CS clade</taxon>
        <taxon>Chlamydomonadales</taxon>
        <taxon>Volvocaceae</taxon>
        <taxon>Volvox</taxon>
    </lineage>
</organism>
<proteinExistence type="predicted"/>
<dbReference type="PANTHER" id="PTHR15574:SF21">
    <property type="entry name" value="DDB1- AND CUL4-ASSOCIATED FACTOR 8"/>
    <property type="match status" value="1"/>
</dbReference>
<evidence type="ECO:0000256" key="3">
    <source>
        <dbReference type="PROSITE-ProRule" id="PRU00221"/>
    </source>
</evidence>
<keyword evidence="1 3" id="KW-0853">WD repeat</keyword>
<dbReference type="InterPro" id="IPR045151">
    <property type="entry name" value="DCAF8"/>
</dbReference>
<evidence type="ECO:0000313" key="6">
    <source>
        <dbReference type="Proteomes" id="UP000747399"/>
    </source>
</evidence>
<feature type="region of interest" description="Disordered" evidence="4">
    <location>
        <begin position="333"/>
        <end position="398"/>
    </location>
</feature>
<feature type="compositionally biased region" description="Acidic residues" evidence="4">
    <location>
        <begin position="619"/>
        <end position="655"/>
    </location>
</feature>
<dbReference type="Pfam" id="PF00400">
    <property type="entry name" value="WD40"/>
    <property type="match status" value="2"/>
</dbReference>
<dbReference type="Proteomes" id="UP000747399">
    <property type="component" value="Unassembled WGS sequence"/>
</dbReference>
<feature type="repeat" description="WD" evidence="3">
    <location>
        <begin position="47"/>
        <end position="79"/>
    </location>
</feature>
<dbReference type="InterPro" id="IPR015943">
    <property type="entry name" value="WD40/YVTN_repeat-like_dom_sf"/>
</dbReference>
<dbReference type="Gene3D" id="2.130.10.10">
    <property type="entry name" value="YVTN repeat-like/Quinoprotein amine dehydrogenase"/>
    <property type="match status" value="3"/>
</dbReference>
<evidence type="ECO:0000313" key="5">
    <source>
        <dbReference type="EMBL" id="GIL52116.1"/>
    </source>
</evidence>
<dbReference type="SUPFAM" id="SSF50978">
    <property type="entry name" value="WD40 repeat-like"/>
    <property type="match status" value="1"/>
</dbReference>
<evidence type="ECO:0000256" key="1">
    <source>
        <dbReference type="ARBA" id="ARBA00022574"/>
    </source>
</evidence>
<feature type="compositionally biased region" description="Gly residues" evidence="4">
    <location>
        <begin position="699"/>
        <end position="715"/>
    </location>
</feature>
<feature type="compositionally biased region" description="Gly residues" evidence="4">
    <location>
        <begin position="342"/>
        <end position="352"/>
    </location>
</feature>
<protein>
    <submittedName>
        <fullName evidence="5">Uncharacterized protein</fullName>
    </submittedName>
</protein>
<dbReference type="InterPro" id="IPR036322">
    <property type="entry name" value="WD40_repeat_dom_sf"/>
</dbReference>
<dbReference type="GO" id="GO:0080008">
    <property type="term" value="C:Cul4-RING E3 ubiquitin ligase complex"/>
    <property type="evidence" value="ECO:0007669"/>
    <property type="project" value="TreeGrafter"/>
</dbReference>
<feature type="compositionally biased region" description="Low complexity" evidence="4">
    <location>
        <begin position="597"/>
        <end position="612"/>
    </location>
</feature>
<evidence type="ECO:0000256" key="4">
    <source>
        <dbReference type="SAM" id="MobiDB-lite"/>
    </source>
</evidence>
<gene>
    <name evidence="5" type="ORF">Vafri_8049</name>
</gene>
<dbReference type="PROSITE" id="PS50082">
    <property type="entry name" value="WD_REPEATS_2"/>
    <property type="match status" value="1"/>
</dbReference>
<dbReference type="PANTHER" id="PTHR15574">
    <property type="entry name" value="WD REPEAT DOMAIN-CONTAINING FAMILY"/>
    <property type="match status" value="1"/>
</dbReference>
<feature type="region of interest" description="Disordered" evidence="4">
    <location>
        <begin position="580"/>
        <end position="715"/>
    </location>
</feature>
<dbReference type="AlphaFoldDB" id="A0A8J4B271"/>
<dbReference type="GO" id="GO:0005737">
    <property type="term" value="C:cytoplasm"/>
    <property type="evidence" value="ECO:0007669"/>
    <property type="project" value="TreeGrafter"/>
</dbReference>
<dbReference type="PROSITE" id="PS50294">
    <property type="entry name" value="WD_REPEATS_REGION"/>
    <property type="match status" value="1"/>
</dbReference>
<name>A0A8J4B271_9CHLO</name>
<dbReference type="SMART" id="SM00320">
    <property type="entry name" value="WD40"/>
    <property type="match status" value="6"/>
</dbReference>
<accession>A0A8J4B271</accession>
<sequence length="715" mass="76495">MPVSCFTVLREREQALPRNLSTSAATFRGDVSGSQGLIYRMELQRKLKGHRGCVNTVSFNPTGDLLVSGSDDQNVILWDWRQGVRRLRFEPGHTNNIFQARFLPGTYDKSLISCAADGQVRVSYLQEGSSRPTTKRLHRHMGRAHKFALQHASPYDPAYGSAGGGGPPCFYSSGEDGDVCFFDLRVSDSQALGRMAATVMGWQDGGGGSSSAGPSPRRRTRQIIDLNAIHVNPARPWQLVVGGADEVIVVYDIRNLTSLTSSYHDGSGGGGPAAANSASRCVRVNAKPLIELCPSHLRPIGDPSSCADQPTHVTCVMFGQNGDVLATYNDDDVYLLRPPGTQGSGGGRGRPGSNGDSDEESGARHHQPLIRVPRSGGGGGTKDAVDGENDDEDDSFFRPFRRRRHEGLSVGCGAAKADAKKADATSMLTSSSRSSGSAEQCEDYVIGHFRGHRNNQTVKGVSFLGEREEWVVSGSDCGHIYIWSRDTCRLHSWLRGDNHVVNCLEPHPSLPLHMATSGIDSDIKLWAPTAEEPRAPGPAAQYLMDQNARDRGGGGWAMFAIGGSTMVLPRSMLETLLRRNVTSDDEDNDGDGRGVTRGRQLPGLLAAALRLGTGNNGHDDDEDEEGSEEDEEGSEEDEEGSEEDEEGSEEDEDGVDSEHDDNASGSGDNEQDESNSGGCEGKQRRRGNSTGDTEMEGGTSSGGGDSSGEGGHATS</sequence>